<evidence type="ECO:0000313" key="6">
    <source>
        <dbReference type="Proteomes" id="UP000325577"/>
    </source>
</evidence>
<feature type="domain" description="Large ribosomal subunit protein uL11 C-terminal" evidence="4">
    <location>
        <begin position="31"/>
        <end position="100"/>
    </location>
</feature>
<accession>A0A5J4ZJ18</accession>
<dbReference type="PROSITE" id="PS00359">
    <property type="entry name" value="RIBOSOMAL_L11"/>
    <property type="match status" value="1"/>
</dbReference>
<reference evidence="5 6" key="1">
    <citation type="submission" date="2019-09" db="EMBL/GenBank/DDBJ databases">
        <title>A chromosome-level genome assembly of the Chinese tupelo Nyssa sinensis.</title>
        <authorList>
            <person name="Yang X."/>
            <person name="Kang M."/>
            <person name="Yang Y."/>
            <person name="Xiong H."/>
            <person name="Wang M."/>
            <person name="Zhang Z."/>
            <person name="Wang Z."/>
            <person name="Wu H."/>
            <person name="Ma T."/>
            <person name="Liu J."/>
            <person name="Xi Z."/>
        </authorList>
    </citation>
    <scope>NUCLEOTIDE SEQUENCE [LARGE SCALE GENOMIC DNA]</scope>
    <source>
        <strain evidence="5">J267</strain>
        <tissue evidence="5">Leaf</tissue>
    </source>
</reference>
<dbReference type="FunFam" id="1.10.10.250:FF:000002">
    <property type="entry name" value="60S ribosomal protein L12"/>
    <property type="match status" value="1"/>
</dbReference>
<dbReference type="InterPro" id="IPR036769">
    <property type="entry name" value="Ribosomal_uL11_C_sf"/>
</dbReference>
<organism evidence="5 6">
    <name type="scientific">Nyssa sinensis</name>
    <dbReference type="NCBI Taxonomy" id="561372"/>
    <lineage>
        <taxon>Eukaryota</taxon>
        <taxon>Viridiplantae</taxon>
        <taxon>Streptophyta</taxon>
        <taxon>Embryophyta</taxon>
        <taxon>Tracheophyta</taxon>
        <taxon>Spermatophyta</taxon>
        <taxon>Magnoliopsida</taxon>
        <taxon>eudicotyledons</taxon>
        <taxon>Gunneridae</taxon>
        <taxon>Pentapetalae</taxon>
        <taxon>asterids</taxon>
        <taxon>Cornales</taxon>
        <taxon>Nyssaceae</taxon>
        <taxon>Nyssa</taxon>
    </lineage>
</organism>
<dbReference type="SUPFAM" id="SSF46906">
    <property type="entry name" value="Ribosomal protein L11, C-terminal domain"/>
    <property type="match status" value="1"/>
</dbReference>
<dbReference type="Proteomes" id="UP000325577">
    <property type="component" value="Linkage Group LG7"/>
</dbReference>
<gene>
    <name evidence="5" type="ORF">F0562_016473</name>
</gene>
<comment type="similarity">
    <text evidence="1">Belongs to the universal ribosomal protein uL11 family.</text>
</comment>
<dbReference type="GO" id="GO:0070180">
    <property type="term" value="F:large ribosomal subunit rRNA binding"/>
    <property type="evidence" value="ECO:0007669"/>
    <property type="project" value="TreeGrafter"/>
</dbReference>
<dbReference type="Gene3D" id="1.10.10.250">
    <property type="entry name" value="Ribosomal protein L11, C-terminal domain"/>
    <property type="match status" value="1"/>
</dbReference>
<dbReference type="AlphaFoldDB" id="A0A5J4ZJ18"/>
<keyword evidence="3" id="KW-0687">Ribonucleoprotein</keyword>
<sequence>MRRSLIPRKSSTSTFESPAAKSVLLAKVSVVPSAAALVIKALKEPERDRKKTKNTKHTGNISLDDVIEIAKVMRPRSMAKDLTGTAKEILGSCVSVGCWVDGKNPKDLQQEIADGDVEIPQDCLRVGVQA</sequence>
<dbReference type="GO" id="GO:0006412">
    <property type="term" value="P:translation"/>
    <property type="evidence" value="ECO:0007669"/>
    <property type="project" value="InterPro"/>
</dbReference>
<dbReference type="PANTHER" id="PTHR11661">
    <property type="entry name" value="60S RIBOSOMAL PROTEIN L12"/>
    <property type="match status" value="1"/>
</dbReference>
<dbReference type="GO" id="GO:0003735">
    <property type="term" value="F:structural constituent of ribosome"/>
    <property type="evidence" value="ECO:0007669"/>
    <property type="project" value="InterPro"/>
</dbReference>
<dbReference type="InterPro" id="IPR000911">
    <property type="entry name" value="Ribosomal_uL11"/>
</dbReference>
<evidence type="ECO:0000256" key="2">
    <source>
        <dbReference type="ARBA" id="ARBA00022980"/>
    </source>
</evidence>
<proteinExistence type="inferred from homology"/>
<dbReference type="PANTHER" id="PTHR11661:SF2">
    <property type="entry name" value="LARGE RIBOSOMAL SUBUNIT PROTEIN UL11"/>
    <property type="match status" value="1"/>
</dbReference>
<evidence type="ECO:0000259" key="4">
    <source>
        <dbReference type="Pfam" id="PF00298"/>
    </source>
</evidence>
<protein>
    <recommendedName>
        <fullName evidence="4">Large ribosomal subunit protein uL11 C-terminal domain-containing protein</fullName>
    </recommendedName>
</protein>
<evidence type="ECO:0000256" key="3">
    <source>
        <dbReference type="ARBA" id="ARBA00023274"/>
    </source>
</evidence>
<keyword evidence="6" id="KW-1185">Reference proteome</keyword>
<dbReference type="SMART" id="SM00649">
    <property type="entry name" value="RL11"/>
    <property type="match status" value="1"/>
</dbReference>
<keyword evidence="2" id="KW-0689">Ribosomal protein</keyword>
<dbReference type="GO" id="GO:0022625">
    <property type="term" value="C:cytosolic large ribosomal subunit"/>
    <property type="evidence" value="ECO:0007669"/>
    <property type="project" value="TreeGrafter"/>
</dbReference>
<name>A0A5J4ZJ18_9ASTE</name>
<evidence type="ECO:0000313" key="5">
    <source>
        <dbReference type="EMBL" id="KAA8518753.1"/>
    </source>
</evidence>
<dbReference type="Pfam" id="PF00298">
    <property type="entry name" value="Ribosomal_L11"/>
    <property type="match status" value="1"/>
</dbReference>
<evidence type="ECO:0000256" key="1">
    <source>
        <dbReference type="ARBA" id="ARBA00010537"/>
    </source>
</evidence>
<dbReference type="InterPro" id="IPR020783">
    <property type="entry name" value="Ribosomal_uL11_C"/>
</dbReference>
<dbReference type="OrthoDB" id="10250051at2759"/>
<dbReference type="InterPro" id="IPR020785">
    <property type="entry name" value="Ribosomal_uL11_CS"/>
</dbReference>
<dbReference type="EMBL" id="CM018050">
    <property type="protein sequence ID" value="KAA8518753.1"/>
    <property type="molecule type" value="Genomic_DNA"/>
</dbReference>